<name>A0A2P6PBL1_ROSCH</name>
<reference evidence="2 3" key="1">
    <citation type="journal article" date="2018" name="Nat. Genet.">
        <title>The Rosa genome provides new insights in the design of modern roses.</title>
        <authorList>
            <person name="Bendahmane M."/>
        </authorList>
    </citation>
    <scope>NUCLEOTIDE SEQUENCE [LARGE SCALE GENOMIC DNA]</scope>
    <source>
        <strain evidence="3">cv. Old Blush</strain>
    </source>
</reference>
<dbReference type="Proteomes" id="UP000238479">
    <property type="component" value="Chromosome 7"/>
</dbReference>
<evidence type="ECO:0000313" key="2">
    <source>
        <dbReference type="EMBL" id="PRQ19311.1"/>
    </source>
</evidence>
<keyword evidence="3" id="KW-1185">Reference proteome</keyword>
<dbReference type="EMBL" id="PDCK01000045">
    <property type="protein sequence ID" value="PRQ19311.1"/>
    <property type="molecule type" value="Genomic_DNA"/>
</dbReference>
<gene>
    <name evidence="2" type="ORF">RchiOBHm_Chr7g0215841</name>
</gene>
<evidence type="ECO:0000313" key="3">
    <source>
        <dbReference type="Proteomes" id="UP000238479"/>
    </source>
</evidence>
<organism evidence="2 3">
    <name type="scientific">Rosa chinensis</name>
    <name type="common">China rose</name>
    <dbReference type="NCBI Taxonomy" id="74649"/>
    <lineage>
        <taxon>Eukaryota</taxon>
        <taxon>Viridiplantae</taxon>
        <taxon>Streptophyta</taxon>
        <taxon>Embryophyta</taxon>
        <taxon>Tracheophyta</taxon>
        <taxon>Spermatophyta</taxon>
        <taxon>Magnoliopsida</taxon>
        <taxon>eudicotyledons</taxon>
        <taxon>Gunneridae</taxon>
        <taxon>Pentapetalae</taxon>
        <taxon>rosids</taxon>
        <taxon>fabids</taxon>
        <taxon>Rosales</taxon>
        <taxon>Rosaceae</taxon>
        <taxon>Rosoideae</taxon>
        <taxon>Rosoideae incertae sedis</taxon>
        <taxon>Rosa</taxon>
    </lineage>
</organism>
<accession>A0A2P6PBL1</accession>
<feature type="region of interest" description="Disordered" evidence="1">
    <location>
        <begin position="1"/>
        <end position="21"/>
    </location>
</feature>
<dbReference type="AlphaFoldDB" id="A0A2P6PBL1"/>
<protein>
    <submittedName>
        <fullName evidence="2">Uncharacterized protein</fullName>
    </submittedName>
</protein>
<evidence type="ECO:0000256" key="1">
    <source>
        <dbReference type="SAM" id="MobiDB-lite"/>
    </source>
</evidence>
<comment type="caution">
    <text evidence="2">The sequence shown here is derived from an EMBL/GenBank/DDBJ whole genome shotgun (WGS) entry which is preliminary data.</text>
</comment>
<proteinExistence type="predicted"/>
<feature type="compositionally biased region" description="Low complexity" evidence="1">
    <location>
        <begin position="7"/>
        <end position="19"/>
    </location>
</feature>
<sequence length="60" mass="6311">MKKPRFPLSETPSSLSLPTANPSSISFYGNIFTIRARIGASLMSLESSLPPLQVCGGSVA</sequence>
<dbReference type="Gramene" id="PRQ19311">
    <property type="protein sequence ID" value="PRQ19311"/>
    <property type="gene ID" value="RchiOBHm_Chr7g0215841"/>
</dbReference>